<keyword evidence="5" id="KW-0560">Oxidoreductase</keyword>
<protein>
    <submittedName>
        <fullName evidence="7">FAD/NAD(P)-binding domain-containing protein</fullName>
    </submittedName>
</protein>
<evidence type="ECO:0000256" key="5">
    <source>
        <dbReference type="ARBA" id="ARBA00023002"/>
    </source>
</evidence>
<dbReference type="InterPro" id="IPR050562">
    <property type="entry name" value="FAD_mOase_fung"/>
</dbReference>
<dbReference type="Proteomes" id="UP001303760">
    <property type="component" value="Unassembled WGS sequence"/>
</dbReference>
<comment type="similarity">
    <text evidence="2">Belongs to the paxM FAD-dependent monooxygenase family.</text>
</comment>
<dbReference type="InterPro" id="IPR036188">
    <property type="entry name" value="FAD/NAD-bd_sf"/>
</dbReference>
<dbReference type="GO" id="GO:0071949">
    <property type="term" value="F:FAD binding"/>
    <property type="evidence" value="ECO:0007669"/>
    <property type="project" value="InterPro"/>
</dbReference>
<reference evidence="7" key="1">
    <citation type="journal article" date="2023" name="Mol. Phylogenet. Evol.">
        <title>Genome-scale phylogeny and comparative genomics of the fungal order Sordariales.</title>
        <authorList>
            <person name="Hensen N."/>
            <person name="Bonometti L."/>
            <person name="Westerberg I."/>
            <person name="Brannstrom I.O."/>
            <person name="Guillou S."/>
            <person name="Cros-Aarteil S."/>
            <person name="Calhoun S."/>
            <person name="Haridas S."/>
            <person name="Kuo A."/>
            <person name="Mondo S."/>
            <person name="Pangilinan J."/>
            <person name="Riley R."/>
            <person name="LaButti K."/>
            <person name="Andreopoulos B."/>
            <person name="Lipzen A."/>
            <person name="Chen C."/>
            <person name="Yan M."/>
            <person name="Daum C."/>
            <person name="Ng V."/>
            <person name="Clum A."/>
            <person name="Steindorff A."/>
            <person name="Ohm R.A."/>
            <person name="Martin F."/>
            <person name="Silar P."/>
            <person name="Natvig D.O."/>
            <person name="Lalanne C."/>
            <person name="Gautier V."/>
            <person name="Ament-Velasquez S.L."/>
            <person name="Kruys A."/>
            <person name="Hutchinson M.I."/>
            <person name="Powell A.J."/>
            <person name="Barry K."/>
            <person name="Miller A.N."/>
            <person name="Grigoriev I.V."/>
            <person name="Debuchy R."/>
            <person name="Gladieux P."/>
            <person name="Hiltunen Thoren M."/>
            <person name="Johannesson H."/>
        </authorList>
    </citation>
    <scope>NUCLEOTIDE SEQUENCE</scope>
    <source>
        <strain evidence="7">CBS 532.94</strain>
    </source>
</reference>
<dbReference type="Gene3D" id="3.50.50.60">
    <property type="entry name" value="FAD/NAD(P)-binding domain"/>
    <property type="match status" value="1"/>
</dbReference>
<reference evidence="7" key="2">
    <citation type="submission" date="2023-05" db="EMBL/GenBank/DDBJ databases">
        <authorList>
            <consortium name="Lawrence Berkeley National Laboratory"/>
            <person name="Steindorff A."/>
            <person name="Hensen N."/>
            <person name="Bonometti L."/>
            <person name="Westerberg I."/>
            <person name="Brannstrom I.O."/>
            <person name="Guillou S."/>
            <person name="Cros-Aarteil S."/>
            <person name="Calhoun S."/>
            <person name="Haridas S."/>
            <person name="Kuo A."/>
            <person name="Mondo S."/>
            <person name="Pangilinan J."/>
            <person name="Riley R."/>
            <person name="Labutti K."/>
            <person name="Andreopoulos B."/>
            <person name="Lipzen A."/>
            <person name="Chen C."/>
            <person name="Yanf M."/>
            <person name="Daum C."/>
            <person name="Ng V."/>
            <person name="Clum A."/>
            <person name="Ohm R."/>
            <person name="Martin F."/>
            <person name="Silar P."/>
            <person name="Natvig D."/>
            <person name="Lalanne C."/>
            <person name="Gautier V."/>
            <person name="Ament-Velasquez S.L."/>
            <person name="Kruys A."/>
            <person name="Hutchinson M.I."/>
            <person name="Powell A.J."/>
            <person name="Barry K."/>
            <person name="Miller A.N."/>
            <person name="Grigoriev I.V."/>
            <person name="Debuchy R."/>
            <person name="Gladieux P."/>
            <person name="Thoren M.H."/>
            <person name="Johannesson H."/>
        </authorList>
    </citation>
    <scope>NUCLEOTIDE SEQUENCE</scope>
    <source>
        <strain evidence="7">CBS 532.94</strain>
    </source>
</reference>
<feature type="domain" description="FAD-binding" evidence="6">
    <location>
        <begin position="10"/>
        <end position="258"/>
    </location>
</feature>
<dbReference type="AlphaFoldDB" id="A0AAN7C4R5"/>
<accession>A0AAN7C4R5</accession>
<keyword evidence="4" id="KW-0274">FAD</keyword>
<dbReference type="SUPFAM" id="SSF51905">
    <property type="entry name" value="FAD/NAD(P)-binding domain"/>
    <property type="match status" value="1"/>
</dbReference>
<evidence type="ECO:0000256" key="2">
    <source>
        <dbReference type="ARBA" id="ARBA00007992"/>
    </source>
</evidence>
<name>A0AAN7C4R5_9PEZI</name>
<sequence>MSTERKGAFRVLIAGGGVAGLTLANALEQAGIDYLLLEKRDIAPRMGAYIGVLCHTARVFDQLGVWNRMRDASLGLTGRQHFDEHGRLFEDSGVFKFITGKTKRPFLFLERHFYLQYLYDKLKDKSKIRTRCGVQALTETDGGVAVTTDAGEEIHGSILLGADGIHSTIRQIISDADNPRFTAHYRTLFATSHNHFADDPSRCFLPESMVHNVYYRRSSGVAAVGAPDRVFWLLFVKIDSPATMPNFPQYTEADIEATLRQYGDRSIGAGYTFNDLWASPIGGGMVPMEEGVVDAAWHNKGGCNSLLTATASEKSTINVGLGGNTAVEGVATFMNLLVPLLARNPKPSHSDVPRARACVTLSHYVTRFEAMDTWWLRMLRWLSPWFPDSVKAKAFLDFMKPAPILNFLPDPDRSKA</sequence>
<dbReference type="Pfam" id="PF01494">
    <property type="entry name" value="FAD_binding_3"/>
    <property type="match status" value="1"/>
</dbReference>
<keyword evidence="8" id="KW-1185">Reference proteome</keyword>
<dbReference type="GO" id="GO:0004497">
    <property type="term" value="F:monooxygenase activity"/>
    <property type="evidence" value="ECO:0007669"/>
    <property type="project" value="InterPro"/>
</dbReference>
<evidence type="ECO:0000256" key="4">
    <source>
        <dbReference type="ARBA" id="ARBA00022827"/>
    </source>
</evidence>
<gene>
    <name evidence="7" type="ORF">C8A03DRAFT_46492</name>
</gene>
<dbReference type="PANTHER" id="PTHR47356">
    <property type="entry name" value="FAD-DEPENDENT MONOOXYGENASE ASQG-RELATED"/>
    <property type="match status" value="1"/>
</dbReference>
<comment type="cofactor">
    <cofactor evidence="1">
        <name>FAD</name>
        <dbReference type="ChEBI" id="CHEBI:57692"/>
    </cofactor>
</comment>
<dbReference type="PRINTS" id="PR00420">
    <property type="entry name" value="RNGMNOXGNASE"/>
</dbReference>
<dbReference type="InterPro" id="IPR002938">
    <property type="entry name" value="FAD-bd"/>
</dbReference>
<evidence type="ECO:0000256" key="3">
    <source>
        <dbReference type="ARBA" id="ARBA00022630"/>
    </source>
</evidence>
<organism evidence="7 8">
    <name type="scientific">Achaetomium macrosporum</name>
    <dbReference type="NCBI Taxonomy" id="79813"/>
    <lineage>
        <taxon>Eukaryota</taxon>
        <taxon>Fungi</taxon>
        <taxon>Dikarya</taxon>
        <taxon>Ascomycota</taxon>
        <taxon>Pezizomycotina</taxon>
        <taxon>Sordariomycetes</taxon>
        <taxon>Sordariomycetidae</taxon>
        <taxon>Sordariales</taxon>
        <taxon>Chaetomiaceae</taxon>
        <taxon>Achaetomium</taxon>
    </lineage>
</organism>
<comment type="caution">
    <text evidence="7">The sequence shown here is derived from an EMBL/GenBank/DDBJ whole genome shotgun (WGS) entry which is preliminary data.</text>
</comment>
<keyword evidence="3" id="KW-0285">Flavoprotein</keyword>
<evidence type="ECO:0000259" key="6">
    <source>
        <dbReference type="Pfam" id="PF01494"/>
    </source>
</evidence>
<evidence type="ECO:0000256" key="1">
    <source>
        <dbReference type="ARBA" id="ARBA00001974"/>
    </source>
</evidence>
<proteinExistence type="inferred from homology"/>
<dbReference type="EMBL" id="MU860273">
    <property type="protein sequence ID" value="KAK4235378.1"/>
    <property type="molecule type" value="Genomic_DNA"/>
</dbReference>
<evidence type="ECO:0000313" key="7">
    <source>
        <dbReference type="EMBL" id="KAK4235378.1"/>
    </source>
</evidence>
<dbReference type="PANTHER" id="PTHR47356:SF2">
    <property type="entry name" value="FAD-BINDING DOMAIN-CONTAINING PROTEIN-RELATED"/>
    <property type="match status" value="1"/>
</dbReference>
<evidence type="ECO:0000313" key="8">
    <source>
        <dbReference type="Proteomes" id="UP001303760"/>
    </source>
</evidence>